<feature type="domain" description="N-acetylglucosamine binding protein A" evidence="6">
    <location>
        <begin position="215"/>
        <end position="312"/>
    </location>
</feature>
<reference evidence="7 8" key="1">
    <citation type="journal article" date="2013" name="Genome Announc.">
        <title>Complete genome sequence of Myxococcus stipitatus strain DSM 14675, a fruiting myxobacterium.</title>
        <authorList>
            <person name="Huntley S."/>
            <person name="Kneip S."/>
            <person name="Treuner-Lange A."/>
            <person name="Sogaard-Andersen L."/>
        </authorList>
    </citation>
    <scope>NUCLEOTIDE SEQUENCE [LARGE SCALE GENOMIC DNA]</scope>
    <source>
        <strain evidence="8">DSM 14675 / JCM 12634 / Mx s8</strain>
    </source>
</reference>
<evidence type="ECO:0000313" key="7">
    <source>
        <dbReference type="EMBL" id="AGC44711.1"/>
    </source>
</evidence>
<evidence type="ECO:0000259" key="5">
    <source>
        <dbReference type="Pfam" id="PF03067"/>
    </source>
</evidence>
<proteinExistence type="predicted"/>
<feature type="signal peptide" evidence="4">
    <location>
        <begin position="1"/>
        <end position="22"/>
    </location>
</feature>
<feature type="chain" id="PRO_5003983978" evidence="4">
    <location>
        <begin position="23"/>
        <end position="318"/>
    </location>
</feature>
<keyword evidence="1" id="KW-0964">Secreted</keyword>
<evidence type="ECO:0000313" key="8">
    <source>
        <dbReference type="Proteomes" id="UP000011131"/>
    </source>
</evidence>
<evidence type="ECO:0000256" key="4">
    <source>
        <dbReference type="SAM" id="SignalP"/>
    </source>
</evidence>
<dbReference type="PANTHER" id="PTHR34823:SF1">
    <property type="entry name" value="CHITIN-BINDING TYPE-4 DOMAIN-CONTAINING PROTEIN"/>
    <property type="match status" value="1"/>
</dbReference>
<evidence type="ECO:0000256" key="2">
    <source>
        <dbReference type="ARBA" id="ARBA00022669"/>
    </source>
</evidence>
<dbReference type="OrthoDB" id="3675244at2"/>
<dbReference type="SUPFAM" id="SSF81296">
    <property type="entry name" value="E set domains"/>
    <property type="match status" value="1"/>
</dbReference>
<evidence type="ECO:0000256" key="1">
    <source>
        <dbReference type="ARBA" id="ARBA00022525"/>
    </source>
</evidence>
<dbReference type="Proteomes" id="UP000011131">
    <property type="component" value="Chromosome"/>
</dbReference>
<dbReference type="InterPro" id="IPR051024">
    <property type="entry name" value="GlcNAc_Chitin_IntDeg"/>
</dbReference>
<evidence type="ECO:0000259" key="6">
    <source>
        <dbReference type="Pfam" id="PF18416"/>
    </source>
</evidence>
<dbReference type="EMBL" id="CP004025">
    <property type="protein sequence ID" value="AGC44711.1"/>
    <property type="molecule type" value="Genomic_DNA"/>
</dbReference>
<dbReference type="Pfam" id="PF18416">
    <property type="entry name" value="GbpA_2"/>
    <property type="match status" value="1"/>
</dbReference>
<dbReference type="InterPro" id="IPR014756">
    <property type="entry name" value="Ig_E-set"/>
</dbReference>
<keyword evidence="3 4" id="KW-0732">Signal</keyword>
<gene>
    <name evidence="7" type="ordered locus">MYSTI_03399</name>
</gene>
<dbReference type="GO" id="GO:0008061">
    <property type="term" value="F:chitin binding"/>
    <property type="evidence" value="ECO:0007669"/>
    <property type="project" value="UniProtKB-KW"/>
</dbReference>
<dbReference type="InterPro" id="IPR004302">
    <property type="entry name" value="Cellulose/chitin-bd_N"/>
</dbReference>
<dbReference type="KEGG" id="msd:MYSTI_03399"/>
<dbReference type="Gene3D" id="2.70.50.50">
    <property type="entry name" value="chitin-binding protein cbp21"/>
    <property type="match status" value="1"/>
</dbReference>
<sequence length="318" mass="34726">MRRPLAASLVVLSLLSGGVASAHGSMEIPISRIYSCFKEGPERPKSAACTAAIQNNGTQQLYDWNGVRQGNANGRHRELIADGMLCSGGSSYFKGMDLARTDWVSTPISPNASNRYDFVFHATAAHATAYFQLYVTRPGYNPATPLKWSDLEATPFCTVNGIVAQNFRYRLSCPFPAGRTGNHVVYAIWQRSDSPEAFYSCSDVRIGGAVAPTSWVELGSMQAREDLPARSKVTLRVFDSAGRDAETHPLLIDNAAKASQWMQQLAQRVNAASRRVQVGELQTDGNIRPAPSASTLRIYSRESSDSYQLDIEKPASTP</sequence>
<accession>L7U743</accession>
<dbReference type="RefSeq" id="WP_015348972.1">
    <property type="nucleotide sequence ID" value="NC_020126.1"/>
</dbReference>
<dbReference type="PANTHER" id="PTHR34823">
    <property type="entry name" value="GLCNAC-BINDING PROTEIN A"/>
    <property type="match status" value="1"/>
</dbReference>
<dbReference type="InterPro" id="IPR041029">
    <property type="entry name" value="GbpA_2"/>
</dbReference>
<organism evidence="7 8">
    <name type="scientific">Myxococcus stipitatus (strain DSM 14675 / JCM 12634 / Mx s8)</name>
    <dbReference type="NCBI Taxonomy" id="1278073"/>
    <lineage>
        <taxon>Bacteria</taxon>
        <taxon>Pseudomonadati</taxon>
        <taxon>Myxococcota</taxon>
        <taxon>Myxococcia</taxon>
        <taxon>Myxococcales</taxon>
        <taxon>Cystobacterineae</taxon>
        <taxon>Myxococcaceae</taxon>
        <taxon>Myxococcus</taxon>
    </lineage>
</organism>
<dbReference type="PATRIC" id="fig|1278073.3.peg.3458"/>
<dbReference type="eggNOG" id="COG3397">
    <property type="taxonomic scope" value="Bacteria"/>
</dbReference>
<dbReference type="AlphaFoldDB" id="L7U743"/>
<dbReference type="STRING" id="1278073.MYSTI_03399"/>
<dbReference type="Pfam" id="PF03067">
    <property type="entry name" value="LPMO_10"/>
    <property type="match status" value="1"/>
</dbReference>
<dbReference type="Gene3D" id="3.30.70.2150">
    <property type="match status" value="1"/>
</dbReference>
<dbReference type="HOGENOM" id="CLU_039396_2_0_7"/>
<feature type="domain" description="Chitin-binding type-4" evidence="5">
    <location>
        <begin position="23"/>
        <end position="204"/>
    </location>
</feature>
<evidence type="ECO:0000256" key="3">
    <source>
        <dbReference type="ARBA" id="ARBA00022729"/>
    </source>
</evidence>
<protein>
    <submittedName>
        <fullName evidence="7">Chitin-binding protein</fullName>
    </submittedName>
</protein>
<name>L7U743_MYXSD</name>
<keyword evidence="8" id="KW-1185">Reference proteome</keyword>
<keyword evidence="2" id="KW-0147">Chitin-binding</keyword>
<dbReference type="CDD" id="cd21177">
    <property type="entry name" value="LPMO_AA10"/>
    <property type="match status" value="1"/>
</dbReference>